<evidence type="ECO:0000256" key="1">
    <source>
        <dbReference type="ARBA" id="ARBA00006119"/>
    </source>
</evidence>
<evidence type="ECO:0000256" key="2">
    <source>
        <dbReference type="ARBA" id="ARBA00023016"/>
    </source>
</evidence>
<sequence length="114" mass="13076">MEIFGASFINAQMLWLLGRAPVLPKTTIKTLKERIKSLGLNPGHLMKHDQENCPLKTPSFTSHQRTSRQGYGWNVDGSMSRFPLSIQVDKYPPNLFSANFLKEVQYGKLRRRTL</sequence>
<keyword evidence="2" id="KW-0346">Stress response</keyword>
<evidence type="ECO:0000256" key="3">
    <source>
        <dbReference type="ARBA" id="ARBA00045493"/>
    </source>
</evidence>
<protein>
    <submittedName>
        <fullName evidence="4">Uncharacterized protein</fullName>
    </submittedName>
</protein>
<organism evidence="4 5">
    <name type="scientific">Ramazzottius varieornatus</name>
    <name type="common">Water bear</name>
    <name type="synonym">Tardigrade</name>
    <dbReference type="NCBI Taxonomy" id="947166"/>
    <lineage>
        <taxon>Eukaryota</taxon>
        <taxon>Metazoa</taxon>
        <taxon>Ecdysozoa</taxon>
        <taxon>Tardigrada</taxon>
        <taxon>Eutardigrada</taxon>
        <taxon>Parachela</taxon>
        <taxon>Hypsibioidea</taxon>
        <taxon>Ramazzottiidae</taxon>
        <taxon>Ramazzottius</taxon>
    </lineage>
</organism>
<name>A0A1D1V7I4_RAMVA</name>
<comment type="similarity">
    <text evidence="1">Belongs to the Secretory-abundant heat soluble protein (SAHS) family.</text>
</comment>
<accession>A0A1D1V7I4</accession>
<gene>
    <name evidence="4" type="primary">RvY_08882-1</name>
    <name evidence="4" type="synonym">RvY_08882.1</name>
    <name evidence="4" type="ORF">RvY_08882</name>
</gene>
<evidence type="ECO:0000313" key="4">
    <source>
        <dbReference type="EMBL" id="GAU97614.1"/>
    </source>
</evidence>
<proteinExistence type="inferred from homology"/>
<dbReference type="Proteomes" id="UP000186922">
    <property type="component" value="Unassembled WGS sequence"/>
</dbReference>
<dbReference type="EMBL" id="BDGG01000004">
    <property type="protein sequence ID" value="GAU97614.1"/>
    <property type="molecule type" value="Genomic_DNA"/>
</dbReference>
<dbReference type="AlphaFoldDB" id="A0A1D1V7I4"/>
<dbReference type="SUPFAM" id="SSF50814">
    <property type="entry name" value="Lipocalins"/>
    <property type="match status" value="1"/>
</dbReference>
<comment type="caution">
    <text evidence="4">The sequence shown here is derived from an EMBL/GenBank/DDBJ whole genome shotgun (WGS) entry which is preliminary data.</text>
</comment>
<dbReference type="Gene3D" id="2.40.128.20">
    <property type="match status" value="1"/>
</dbReference>
<evidence type="ECO:0000313" key="5">
    <source>
        <dbReference type="Proteomes" id="UP000186922"/>
    </source>
</evidence>
<comment type="function">
    <text evidence="3">Secreted heat soluble protein acting as a molecular shield in water-deficient condition. Tardigrade-specific intrinsically disordered proteins (TDPs) are essential for desiccation tolerance by forming non-crystalline amorphous solids upon desiccation, and this vitrified state mirrors their protective capabilities.</text>
</comment>
<keyword evidence="5" id="KW-1185">Reference proteome</keyword>
<dbReference type="InterPro" id="IPR012674">
    <property type="entry name" value="Calycin"/>
</dbReference>
<reference evidence="4 5" key="1">
    <citation type="journal article" date="2016" name="Nat. Commun.">
        <title>Extremotolerant tardigrade genome and improved radiotolerance of human cultured cells by tardigrade-unique protein.</title>
        <authorList>
            <person name="Hashimoto T."/>
            <person name="Horikawa D.D."/>
            <person name="Saito Y."/>
            <person name="Kuwahara H."/>
            <person name="Kozuka-Hata H."/>
            <person name="Shin-I T."/>
            <person name="Minakuchi Y."/>
            <person name="Ohishi K."/>
            <person name="Motoyama A."/>
            <person name="Aizu T."/>
            <person name="Enomoto A."/>
            <person name="Kondo K."/>
            <person name="Tanaka S."/>
            <person name="Hara Y."/>
            <person name="Koshikawa S."/>
            <person name="Sagara H."/>
            <person name="Miura T."/>
            <person name="Yokobori S."/>
            <person name="Miyagawa K."/>
            <person name="Suzuki Y."/>
            <person name="Kubo T."/>
            <person name="Oyama M."/>
            <person name="Kohara Y."/>
            <person name="Fujiyama A."/>
            <person name="Arakawa K."/>
            <person name="Katayama T."/>
            <person name="Toyoda A."/>
            <person name="Kunieda T."/>
        </authorList>
    </citation>
    <scope>NUCLEOTIDE SEQUENCE [LARGE SCALE GENOMIC DNA]</scope>
    <source>
        <strain evidence="4 5">YOKOZUNA-1</strain>
    </source>
</reference>